<dbReference type="PANTHER" id="PTHR34137">
    <property type="entry name" value="EXODEOXYRIBONUCLEASE 7 SMALL SUBUNIT"/>
    <property type="match status" value="1"/>
</dbReference>
<dbReference type="NCBIfam" id="NF002140">
    <property type="entry name" value="PRK00977.1-4"/>
    <property type="match status" value="1"/>
</dbReference>
<dbReference type="HAMAP" id="MF_00337">
    <property type="entry name" value="Exonuc_7_S"/>
    <property type="match status" value="1"/>
</dbReference>
<dbReference type="RefSeq" id="WP_012896319.1">
    <property type="nucleotide sequence ID" value="NC_013642.1"/>
</dbReference>
<comment type="similarity">
    <text evidence="1 6">Belongs to the XseB family.</text>
</comment>
<proteinExistence type="inferred from homology"/>
<dbReference type="Gene3D" id="1.10.287.1040">
    <property type="entry name" value="Exonuclease VII, small subunit"/>
    <property type="match status" value="1"/>
</dbReference>
<dbReference type="KEGG" id="tnp:Tnap_1045"/>
<dbReference type="InterPro" id="IPR037004">
    <property type="entry name" value="Exonuc_VII_ssu_sf"/>
</dbReference>
<dbReference type="NCBIfam" id="NF010673">
    <property type="entry name" value="PRK14070.1"/>
    <property type="match status" value="1"/>
</dbReference>
<dbReference type="PIRSF" id="PIRSF006488">
    <property type="entry name" value="Exonuc_VII_S"/>
    <property type="match status" value="1"/>
</dbReference>
<keyword evidence="8" id="KW-1185">Reference proteome</keyword>
<protein>
    <recommendedName>
        <fullName evidence="6">Exodeoxyribonuclease 7 small subunit</fullName>
        <ecNumber evidence="6">3.1.11.6</ecNumber>
    </recommendedName>
    <alternativeName>
        <fullName evidence="6">Exodeoxyribonuclease VII small subunit</fullName>
        <shortName evidence="6">Exonuclease VII small subunit</shortName>
    </alternativeName>
</protein>
<sequence length="75" mass="9065">MNFEEMMKELEEIVNRLEKEDLPLEESIKLFERGVELYRKCKEILQQNRLKIIDVMKELEGEIDAPGRDQENELR</sequence>
<dbReference type="EC" id="3.1.11.6" evidence="6"/>
<evidence type="ECO:0000256" key="5">
    <source>
        <dbReference type="ARBA" id="ARBA00022839"/>
    </source>
</evidence>
<dbReference type="NCBIfam" id="TIGR01280">
    <property type="entry name" value="xseB"/>
    <property type="match status" value="1"/>
</dbReference>
<dbReference type="GO" id="GO:0006308">
    <property type="term" value="P:DNA catabolic process"/>
    <property type="evidence" value="ECO:0007669"/>
    <property type="project" value="UniProtKB-UniRule"/>
</dbReference>
<dbReference type="Pfam" id="PF02609">
    <property type="entry name" value="Exonuc_VII_S"/>
    <property type="match status" value="1"/>
</dbReference>
<dbReference type="GO" id="GO:0005829">
    <property type="term" value="C:cytosol"/>
    <property type="evidence" value="ECO:0007669"/>
    <property type="project" value="TreeGrafter"/>
</dbReference>
<evidence type="ECO:0000256" key="3">
    <source>
        <dbReference type="ARBA" id="ARBA00022722"/>
    </source>
</evidence>
<evidence type="ECO:0000256" key="1">
    <source>
        <dbReference type="ARBA" id="ARBA00009998"/>
    </source>
</evidence>
<dbReference type="EMBL" id="CP001839">
    <property type="protein sequence ID" value="ADA67132.1"/>
    <property type="molecule type" value="Genomic_DNA"/>
</dbReference>
<comment type="function">
    <text evidence="6">Bidirectionally degrades single-stranded DNA into large acid-insoluble oligonucleotides, which are then degraded further into small acid-soluble oligonucleotides.</text>
</comment>
<comment type="catalytic activity">
    <reaction evidence="6">
        <text>Exonucleolytic cleavage in either 5'- to 3'- or 3'- to 5'-direction to yield nucleoside 5'-phosphates.</text>
        <dbReference type="EC" id="3.1.11.6"/>
    </reaction>
</comment>
<evidence type="ECO:0000313" key="8">
    <source>
        <dbReference type="Proteomes" id="UP000000940"/>
    </source>
</evidence>
<organism evidence="7 8">
    <name type="scientific">Thermotoga petrophila (strain ATCC BAA-489 / DSM 13996 / JCM 10882 / RKU-10)</name>
    <name type="common">Thermotoga naphthophila</name>
    <dbReference type="NCBI Taxonomy" id="590168"/>
    <lineage>
        <taxon>Bacteria</taxon>
        <taxon>Thermotogati</taxon>
        <taxon>Thermotogota</taxon>
        <taxon>Thermotogae</taxon>
        <taxon>Thermotogales</taxon>
        <taxon>Thermotogaceae</taxon>
        <taxon>Thermotoga</taxon>
    </lineage>
</organism>
<name>D2C846_THEP2</name>
<keyword evidence="4 6" id="KW-0378">Hydrolase</keyword>
<keyword evidence="2 6" id="KW-0963">Cytoplasm</keyword>
<gene>
    <name evidence="6" type="primary">xseB</name>
    <name evidence="7" type="ordered locus">Tnap_1045</name>
</gene>
<comment type="subunit">
    <text evidence="6">Heterooligomer composed of large and small subunits.</text>
</comment>
<dbReference type="Proteomes" id="UP000000940">
    <property type="component" value="Chromosome"/>
</dbReference>
<evidence type="ECO:0000313" key="7">
    <source>
        <dbReference type="EMBL" id="ADA67132.1"/>
    </source>
</evidence>
<evidence type="ECO:0000256" key="4">
    <source>
        <dbReference type="ARBA" id="ARBA00022801"/>
    </source>
</evidence>
<evidence type="ECO:0000256" key="2">
    <source>
        <dbReference type="ARBA" id="ARBA00022490"/>
    </source>
</evidence>
<dbReference type="GO" id="GO:0008855">
    <property type="term" value="F:exodeoxyribonuclease VII activity"/>
    <property type="evidence" value="ECO:0007669"/>
    <property type="project" value="UniProtKB-UniRule"/>
</dbReference>
<dbReference type="SUPFAM" id="SSF116842">
    <property type="entry name" value="XseB-like"/>
    <property type="match status" value="1"/>
</dbReference>
<accession>D2C846</accession>
<evidence type="ECO:0000256" key="6">
    <source>
        <dbReference type="HAMAP-Rule" id="MF_00337"/>
    </source>
</evidence>
<dbReference type="PANTHER" id="PTHR34137:SF1">
    <property type="entry name" value="EXODEOXYRIBONUCLEASE 7 SMALL SUBUNIT"/>
    <property type="match status" value="1"/>
</dbReference>
<dbReference type="AlphaFoldDB" id="D2C846"/>
<dbReference type="InterPro" id="IPR003761">
    <property type="entry name" value="Exonuc_VII_S"/>
</dbReference>
<dbReference type="GO" id="GO:0009318">
    <property type="term" value="C:exodeoxyribonuclease VII complex"/>
    <property type="evidence" value="ECO:0007669"/>
    <property type="project" value="UniProtKB-UniRule"/>
</dbReference>
<reference evidence="7 8" key="1">
    <citation type="submission" date="2009-12" db="EMBL/GenBank/DDBJ databases">
        <title>Complete sequence of Thermotoga petrophila RKU-1.</title>
        <authorList>
            <consortium name="US DOE Joint Genome Institute"/>
            <person name="Lucas S."/>
            <person name="Copeland A."/>
            <person name="Lapidus A."/>
            <person name="Glavina del Rio T."/>
            <person name="Dalin E."/>
            <person name="Tice H."/>
            <person name="Bruce D."/>
            <person name="Goodwin L."/>
            <person name="Pitluck S."/>
            <person name="Munk A.C."/>
            <person name="Brettin T."/>
            <person name="Detter J.C."/>
            <person name="Han C."/>
            <person name="Tapia R."/>
            <person name="Larimer F."/>
            <person name="Land M."/>
            <person name="Hauser L."/>
            <person name="Kyrpides N."/>
            <person name="Mikhailova N."/>
            <person name="Nelson K.E."/>
            <person name="Gogarten J.P."/>
            <person name="Noll K.M."/>
        </authorList>
    </citation>
    <scope>NUCLEOTIDE SEQUENCE [LARGE SCALE GENOMIC DNA]</scope>
    <source>
        <strain evidence="8">ATCC BAA-489 / DSM 13996 / JCM 10882 / RKU-10</strain>
    </source>
</reference>
<keyword evidence="5 6" id="KW-0269">Exonuclease</keyword>
<dbReference type="HOGENOM" id="CLU_145918_3_4_0"/>
<keyword evidence="3 6" id="KW-0540">Nuclease</keyword>
<comment type="subcellular location">
    <subcellularLocation>
        <location evidence="6">Cytoplasm</location>
    </subcellularLocation>
</comment>